<dbReference type="OrthoDB" id="7775647at2"/>
<keyword evidence="1" id="KW-0812">Transmembrane</keyword>
<dbReference type="Proteomes" id="UP000284202">
    <property type="component" value="Unassembled WGS sequence"/>
</dbReference>
<keyword evidence="3" id="KW-1185">Reference proteome</keyword>
<evidence type="ECO:0000313" key="2">
    <source>
        <dbReference type="EMBL" id="RJE82705.1"/>
    </source>
</evidence>
<organism evidence="2 3">
    <name type="scientific">Paracoccus onubensis</name>
    <dbReference type="NCBI Taxonomy" id="1675788"/>
    <lineage>
        <taxon>Bacteria</taxon>
        <taxon>Pseudomonadati</taxon>
        <taxon>Pseudomonadota</taxon>
        <taxon>Alphaproteobacteria</taxon>
        <taxon>Rhodobacterales</taxon>
        <taxon>Paracoccaceae</taxon>
        <taxon>Paracoccus</taxon>
    </lineage>
</organism>
<sequence>MYRTVKTGTHALAQGTFVRRHADGQVEINLGDRHVIGWPVGATSECAGQQHVIARLFGTGYWRGGLFAAVTALGLGLSFLSGMTAQAEFLNAPDSLTHNF</sequence>
<comment type="caution">
    <text evidence="2">The sequence shown here is derived from an EMBL/GenBank/DDBJ whole genome shotgun (WGS) entry which is preliminary data.</text>
</comment>
<evidence type="ECO:0000256" key="1">
    <source>
        <dbReference type="SAM" id="Phobius"/>
    </source>
</evidence>
<proteinExistence type="predicted"/>
<dbReference type="EMBL" id="QZCG01000014">
    <property type="protein sequence ID" value="RJE82705.1"/>
    <property type="molecule type" value="Genomic_DNA"/>
</dbReference>
<protein>
    <submittedName>
        <fullName evidence="2">Uncharacterized protein</fullName>
    </submittedName>
</protein>
<reference evidence="3" key="1">
    <citation type="submission" date="2018-09" db="EMBL/GenBank/DDBJ databases">
        <title>Acidovorax cavernicola nov. sp. isolated from Gruta de las Maravillas (Aracena, Spain).</title>
        <authorList>
            <person name="Jurado V."/>
            <person name="Gutierrez-Patricio S."/>
            <person name="Gonzalez-Pimentel J.L."/>
            <person name="Miller A.Z."/>
            <person name="Laiz L."/>
            <person name="Saiz-Jimenez C."/>
        </authorList>
    </citation>
    <scope>NUCLEOTIDE SEQUENCE [LARGE SCALE GENOMIC DNA]</scope>
    <source>
        <strain evidence="3">1011MAR3C25</strain>
    </source>
</reference>
<keyword evidence="1" id="KW-1133">Transmembrane helix</keyword>
<evidence type="ECO:0000313" key="3">
    <source>
        <dbReference type="Proteomes" id="UP000284202"/>
    </source>
</evidence>
<dbReference type="RefSeq" id="WP_119751389.1">
    <property type="nucleotide sequence ID" value="NZ_QZCG01000014.1"/>
</dbReference>
<gene>
    <name evidence="2" type="ORF">D3P04_18700</name>
</gene>
<dbReference type="AlphaFoldDB" id="A0A418SP39"/>
<keyword evidence="1" id="KW-0472">Membrane</keyword>
<feature type="transmembrane region" description="Helical" evidence="1">
    <location>
        <begin position="61"/>
        <end position="80"/>
    </location>
</feature>
<accession>A0A418SP39</accession>
<name>A0A418SP39_9RHOB</name>